<sequence>MAVNLLGLLQQPEKMHRTVSARYCGFLEMAPANGTKGSA</sequence>
<gene>
    <name evidence="1" type="ORF">BJ970_004182</name>
</gene>
<reference evidence="1 2" key="1">
    <citation type="submission" date="2020-08" db="EMBL/GenBank/DDBJ databases">
        <title>Sequencing the genomes of 1000 actinobacteria strains.</title>
        <authorList>
            <person name="Klenk H.-P."/>
        </authorList>
    </citation>
    <scope>NUCLEOTIDE SEQUENCE [LARGE SCALE GENOMIC DNA]</scope>
    <source>
        <strain evidence="1 2">DSM 45584</strain>
    </source>
</reference>
<dbReference type="Proteomes" id="UP000584374">
    <property type="component" value="Unassembled WGS sequence"/>
</dbReference>
<dbReference type="AlphaFoldDB" id="A0A840QDC9"/>
<protein>
    <submittedName>
        <fullName evidence="1">Uncharacterized protein</fullName>
    </submittedName>
</protein>
<evidence type="ECO:0000313" key="2">
    <source>
        <dbReference type="Proteomes" id="UP000584374"/>
    </source>
</evidence>
<proteinExistence type="predicted"/>
<organism evidence="1 2">
    <name type="scientific">Saccharopolyspora phatthalungensis</name>
    <dbReference type="NCBI Taxonomy" id="664693"/>
    <lineage>
        <taxon>Bacteria</taxon>
        <taxon>Bacillati</taxon>
        <taxon>Actinomycetota</taxon>
        <taxon>Actinomycetes</taxon>
        <taxon>Pseudonocardiales</taxon>
        <taxon>Pseudonocardiaceae</taxon>
        <taxon>Saccharopolyspora</taxon>
    </lineage>
</organism>
<name>A0A840QDC9_9PSEU</name>
<evidence type="ECO:0000313" key="1">
    <source>
        <dbReference type="EMBL" id="MBB5156648.1"/>
    </source>
</evidence>
<keyword evidence="2" id="KW-1185">Reference proteome</keyword>
<accession>A0A840QDC9</accession>
<comment type="caution">
    <text evidence="1">The sequence shown here is derived from an EMBL/GenBank/DDBJ whole genome shotgun (WGS) entry which is preliminary data.</text>
</comment>
<dbReference type="EMBL" id="JACHIW010000001">
    <property type="protein sequence ID" value="MBB5156648.1"/>
    <property type="molecule type" value="Genomic_DNA"/>
</dbReference>